<dbReference type="Proteomes" id="UP000182063">
    <property type="component" value="Chromosome"/>
</dbReference>
<accession>A0A1L3ZZ41</accession>
<dbReference type="AlphaFoldDB" id="A0A1L3ZZ41"/>
<dbReference type="EMBL" id="CP018221">
    <property type="protein sequence ID" value="API60906.1"/>
    <property type="molecule type" value="Genomic_DNA"/>
</dbReference>
<sequence length="262" mass="28661">MEPAHAANKASSLQTVNGYADLADLALGAPMVVEAEIRKTYRIKAKESPGIPAGHGRYLVTAEVVRLISGRDALPSRINYLVDVPFDSRGKLPKLKNELALLFLKRGQSPGQMVLTGPHSQIARTEEAARTIRAILTEANANPRRFKITDVGDAFHVPGTIPGESETQIFLRTSDQRPVSLSVLRRPGEAPKWSVSLDEMVDESSAPAGRDTLLWYRLACFLPGQLPQSSVENASPDEAEAIRADYRFILEQLGPCARQIKP</sequence>
<evidence type="ECO:0000313" key="2">
    <source>
        <dbReference type="Proteomes" id="UP000182063"/>
    </source>
</evidence>
<keyword evidence="2" id="KW-1185">Reference proteome</keyword>
<evidence type="ECO:0000313" key="1">
    <source>
        <dbReference type="EMBL" id="API60906.1"/>
    </source>
</evidence>
<protein>
    <submittedName>
        <fullName evidence="1">Uncharacterized protein</fullName>
    </submittedName>
</protein>
<dbReference type="STRING" id="1921510.BSL82_02655"/>
<reference evidence="2" key="1">
    <citation type="submission" date="2016-11" db="EMBL/GenBank/DDBJ databases">
        <title>Complete Genome Sequence of alachlor-degrading Sphingomonas sp. strain JJ-A5.</title>
        <authorList>
            <person name="Lee H."/>
            <person name="Ka J.-O."/>
        </authorList>
    </citation>
    <scope>NUCLEOTIDE SEQUENCE [LARGE SCALE GENOMIC DNA]</scope>
    <source>
        <strain evidence="2">JJ-A5</strain>
    </source>
</reference>
<name>A0A1L3ZZ41_9SPHN</name>
<organism evidence="1 2">
    <name type="scientific">Tardibacter chloracetimidivorans</name>
    <dbReference type="NCBI Taxonomy" id="1921510"/>
    <lineage>
        <taxon>Bacteria</taxon>
        <taxon>Pseudomonadati</taxon>
        <taxon>Pseudomonadota</taxon>
        <taxon>Alphaproteobacteria</taxon>
        <taxon>Sphingomonadales</taxon>
        <taxon>Sphingomonadaceae</taxon>
        <taxon>Tardibacter</taxon>
    </lineage>
</organism>
<proteinExistence type="predicted"/>
<dbReference type="KEGG" id="sphj:BSL82_02655"/>
<gene>
    <name evidence="1" type="ORF">BSL82_02655</name>
</gene>